<reference evidence="16 17" key="1">
    <citation type="submission" date="2019-07" db="EMBL/GenBank/DDBJ databases">
        <title>Luteimonas sp. YD-1 nov., isolated from acidic soil.</title>
        <authorList>
            <person name="Zhou J."/>
        </authorList>
    </citation>
    <scope>NUCLEOTIDE SEQUENCE [LARGE SCALE GENOMIC DNA]</scope>
    <source>
        <strain evidence="16 17">YD-1</strain>
    </source>
</reference>
<gene>
    <name evidence="16" type="ORF">FQY79_10195</name>
</gene>
<evidence type="ECO:0000259" key="14">
    <source>
        <dbReference type="PROSITE" id="PS51066"/>
    </source>
</evidence>
<keyword evidence="16" id="KW-0540">Nuclease</keyword>
<evidence type="ECO:0000256" key="1">
    <source>
        <dbReference type="ARBA" id="ARBA00001668"/>
    </source>
</evidence>
<comment type="caution">
    <text evidence="16">The sequence shown here is derived from an EMBL/GenBank/DDBJ whole genome shotgun (WGS) entry which is preliminary data.</text>
</comment>
<dbReference type="OrthoDB" id="9800855at2"/>
<proteinExistence type="inferred from homology"/>
<dbReference type="GO" id="GO:0008270">
    <property type="term" value="F:zinc ion binding"/>
    <property type="evidence" value="ECO:0007669"/>
    <property type="project" value="UniProtKB-KW"/>
</dbReference>
<keyword evidence="7" id="KW-0862">Zinc</keyword>
<evidence type="ECO:0000259" key="15">
    <source>
        <dbReference type="PROSITE" id="PS51068"/>
    </source>
</evidence>
<dbReference type="AlphaFoldDB" id="A0A5C5U091"/>
<dbReference type="PANTHER" id="PTHR22993">
    <property type="entry name" value="FORMAMIDOPYRIMIDINE-DNA GLYCOSYLASE"/>
    <property type="match status" value="1"/>
</dbReference>
<keyword evidence="17" id="KW-1185">Reference proteome</keyword>
<evidence type="ECO:0000256" key="10">
    <source>
        <dbReference type="ARBA" id="ARBA00023239"/>
    </source>
</evidence>
<keyword evidence="3" id="KW-0479">Metal-binding</keyword>
<dbReference type="Proteomes" id="UP000315949">
    <property type="component" value="Unassembled WGS sequence"/>
</dbReference>
<evidence type="ECO:0000256" key="7">
    <source>
        <dbReference type="ARBA" id="ARBA00022833"/>
    </source>
</evidence>
<dbReference type="Gene3D" id="3.20.190.10">
    <property type="entry name" value="MutM-like, N-terminal"/>
    <property type="match status" value="1"/>
</dbReference>
<keyword evidence="16" id="KW-0255">Endonuclease</keyword>
<dbReference type="Pfam" id="PF06831">
    <property type="entry name" value="H2TH"/>
    <property type="match status" value="1"/>
</dbReference>
<keyword evidence="4" id="KW-0227">DNA damage</keyword>
<dbReference type="PROSITE" id="PS51068">
    <property type="entry name" value="FPG_CAT"/>
    <property type="match status" value="1"/>
</dbReference>
<keyword evidence="10" id="KW-0456">Lyase</keyword>
<evidence type="ECO:0000256" key="3">
    <source>
        <dbReference type="ARBA" id="ARBA00022723"/>
    </source>
</evidence>
<keyword evidence="8" id="KW-0238">DNA-binding</keyword>
<dbReference type="PANTHER" id="PTHR22993:SF9">
    <property type="entry name" value="FORMAMIDOPYRIMIDINE-DNA GLYCOSYLASE"/>
    <property type="match status" value="1"/>
</dbReference>
<evidence type="ECO:0000256" key="8">
    <source>
        <dbReference type="ARBA" id="ARBA00023125"/>
    </source>
</evidence>
<dbReference type="EMBL" id="VOHE01000004">
    <property type="protein sequence ID" value="TWT18982.1"/>
    <property type="molecule type" value="Genomic_DNA"/>
</dbReference>
<organism evidence="16 17">
    <name type="scientific">Luteimonas wenzhouensis</name>
    <dbReference type="NCBI Taxonomy" id="2599615"/>
    <lineage>
        <taxon>Bacteria</taxon>
        <taxon>Pseudomonadati</taxon>
        <taxon>Pseudomonadota</taxon>
        <taxon>Gammaproteobacteria</taxon>
        <taxon>Lysobacterales</taxon>
        <taxon>Lysobacteraceae</taxon>
        <taxon>Luteimonas</taxon>
    </lineage>
</organism>
<dbReference type="InterPro" id="IPR010979">
    <property type="entry name" value="Ribosomal_uS13-like_H2TH"/>
</dbReference>
<dbReference type="Gene3D" id="1.10.8.50">
    <property type="match status" value="1"/>
</dbReference>
<dbReference type="CDD" id="cd08974">
    <property type="entry name" value="BaFpgNei_N_2"/>
    <property type="match status" value="1"/>
</dbReference>
<evidence type="ECO:0000256" key="5">
    <source>
        <dbReference type="ARBA" id="ARBA00022771"/>
    </source>
</evidence>
<feature type="domain" description="FPG-type" evidence="14">
    <location>
        <begin position="206"/>
        <end position="240"/>
    </location>
</feature>
<protein>
    <submittedName>
        <fullName evidence="16">Endonuclease</fullName>
    </submittedName>
</protein>
<evidence type="ECO:0000256" key="11">
    <source>
        <dbReference type="ARBA" id="ARBA00023268"/>
    </source>
</evidence>
<evidence type="ECO:0000256" key="4">
    <source>
        <dbReference type="ARBA" id="ARBA00022763"/>
    </source>
</evidence>
<dbReference type="GO" id="GO:0003906">
    <property type="term" value="F:DNA-(apurinic or apyrimidinic site) endonuclease activity"/>
    <property type="evidence" value="ECO:0007669"/>
    <property type="project" value="InterPro"/>
</dbReference>
<evidence type="ECO:0000313" key="16">
    <source>
        <dbReference type="EMBL" id="TWT18982.1"/>
    </source>
</evidence>
<dbReference type="RefSeq" id="WP_146312799.1">
    <property type="nucleotide sequence ID" value="NZ_VOHE01000004.1"/>
</dbReference>
<dbReference type="GO" id="GO:0016829">
    <property type="term" value="F:lyase activity"/>
    <property type="evidence" value="ECO:0007669"/>
    <property type="project" value="UniProtKB-KW"/>
</dbReference>
<evidence type="ECO:0000313" key="17">
    <source>
        <dbReference type="Proteomes" id="UP000315949"/>
    </source>
</evidence>
<keyword evidence="12" id="KW-0326">Glycosidase</keyword>
<evidence type="ECO:0000256" key="9">
    <source>
        <dbReference type="ARBA" id="ARBA00023204"/>
    </source>
</evidence>
<dbReference type="SUPFAM" id="SSF81624">
    <property type="entry name" value="N-terminal domain of MutM-like DNA repair proteins"/>
    <property type="match status" value="1"/>
</dbReference>
<evidence type="ECO:0000256" key="2">
    <source>
        <dbReference type="ARBA" id="ARBA00009409"/>
    </source>
</evidence>
<dbReference type="InterPro" id="IPR012319">
    <property type="entry name" value="FPG_cat"/>
</dbReference>
<evidence type="ECO:0000256" key="6">
    <source>
        <dbReference type="ARBA" id="ARBA00022801"/>
    </source>
</evidence>
<comment type="catalytic activity">
    <reaction evidence="1">
        <text>Hydrolysis of DNA containing ring-opened 7-methylguanine residues, releasing 2,6-diamino-4-hydroxy-5-(N-methyl)formamidopyrimidine.</text>
        <dbReference type="EC" id="3.2.2.23"/>
    </reaction>
</comment>
<evidence type="ECO:0000256" key="12">
    <source>
        <dbReference type="ARBA" id="ARBA00023295"/>
    </source>
</evidence>
<dbReference type="PROSITE" id="PS51066">
    <property type="entry name" value="ZF_FPG_2"/>
    <property type="match status" value="1"/>
</dbReference>
<dbReference type="SMART" id="SM00898">
    <property type="entry name" value="Fapy_DNA_glyco"/>
    <property type="match status" value="1"/>
</dbReference>
<keyword evidence="5 13" id="KW-0863">Zinc-finger</keyword>
<keyword evidence="9" id="KW-0234">DNA repair</keyword>
<dbReference type="InterPro" id="IPR000214">
    <property type="entry name" value="Znf_DNA_glyclase/AP_lyase"/>
</dbReference>
<evidence type="ECO:0000256" key="13">
    <source>
        <dbReference type="PROSITE-ProRule" id="PRU00391"/>
    </source>
</evidence>
<dbReference type="SMART" id="SM01232">
    <property type="entry name" value="H2TH"/>
    <property type="match status" value="1"/>
</dbReference>
<dbReference type="SUPFAM" id="SSF46946">
    <property type="entry name" value="S13-like H2TH domain"/>
    <property type="match status" value="1"/>
</dbReference>
<comment type="similarity">
    <text evidence="2">Belongs to the FPG family.</text>
</comment>
<name>A0A5C5U091_9GAMM</name>
<keyword evidence="11" id="KW-0511">Multifunctional enzyme</keyword>
<dbReference type="GO" id="GO:0003684">
    <property type="term" value="F:damaged DNA binding"/>
    <property type="evidence" value="ECO:0007669"/>
    <property type="project" value="InterPro"/>
</dbReference>
<accession>A0A5C5U091</accession>
<sequence>MPEGPSIVLLREEAMRFRHRTVRRVEGDSRQDIQRMVGRRVLDVRSWGKHFLLAFSGFSLWVHLMMFGSCRIDAPKDRPPRLALHFDTGSLYFYACSVRFIEGPLAAAYDWRADVMSPDWDPALARRKLRSAPEALVCDALLDQDVFAGVGNIIKNEVLFRIRVHPCTRVGDLPPRKLAQLVAQARAYSFDFLEWKRRFVLRRHWLVHRRRECPECGRHLELAHLGTRQRRTFWCGHCQARY</sequence>
<keyword evidence="6" id="KW-0378">Hydrolase</keyword>
<dbReference type="InterPro" id="IPR035937">
    <property type="entry name" value="FPG_N"/>
</dbReference>
<dbReference type="InterPro" id="IPR015886">
    <property type="entry name" value="H2TH_FPG"/>
</dbReference>
<dbReference type="Pfam" id="PF01149">
    <property type="entry name" value="Fapy_DNA_glyco"/>
    <property type="match status" value="1"/>
</dbReference>
<dbReference type="GO" id="GO:0008534">
    <property type="term" value="F:oxidized purine nucleobase lesion DNA N-glycosylase activity"/>
    <property type="evidence" value="ECO:0007669"/>
    <property type="project" value="UniProtKB-EC"/>
</dbReference>
<dbReference type="GO" id="GO:0006284">
    <property type="term" value="P:base-excision repair"/>
    <property type="evidence" value="ECO:0007669"/>
    <property type="project" value="InterPro"/>
</dbReference>
<feature type="domain" description="Formamidopyrimidine-DNA glycosylase catalytic" evidence="15">
    <location>
        <begin position="2"/>
        <end position="101"/>
    </location>
</feature>